<dbReference type="Gene3D" id="3.30.565.10">
    <property type="entry name" value="Histidine kinase-like ATPase, C-terminal domain"/>
    <property type="match status" value="1"/>
</dbReference>
<dbReference type="InterPro" id="IPR036890">
    <property type="entry name" value="HATPase_C_sf"/>
</dbReference>
<dbReference type="FunFam" id="3.30.565.10:FF:000006">
    <property type="entry name" value="Sensor histidine kinase WalK"/>
    <property type="match status" value="1"/>
</dbReference>
<keyword evidence="4" id="KW-0808">Transferase</keyword>
<evidence type="ECO:0000256" key="4">
    <source>
        <dbReference type="ARBA" id="ARBA00022679"/>
    </source>
</evidence>
<feature type="domain" description="PAS" evidence="10">
    <location>
        <begin position="321"/>
        <end position="391"/>
    </location>
</feature>
<accession>A0A7H0FU50</accession>
<dbReference type="Gene3D" id="3.30.450.20">
    <property type="entry name" value="PAS domain"/>
    <property type="match status" value="1"/>
</dbReference>
<comment type="catalytic activity">
    <reaction evidence="1">
        <text>ATP + protein L-histidine = ADP + protein N-phospho-L-histidine.</text>
        <dbReference type="EC" id="2.7.13.3"/>
    </reaction>
</comment>
<dbReference type="SMART" id="SM00091">
    <property type="entry name" value="PAS"/>
    <property type="match status" value="1"/>
</dbReference>
<dbReference type="PANTHER" id="PTHR43711">
    <property type="entry name" value="TWO-COMPONENT HISTIDINE KINASE"/>
    <property type="match status" value="1"/>
</dbReference>
<dbReference type="InterPro" id="IPR035965">
    <property type="entry name" value="PAS-like_dom_sf"/>
</dbReference>
<evidence type="ECO:0000259" key="10">
    <source>
        <dbReference type="PROSITE" id="PS50112"/>
    </source>
</evidence>
<feature type="domain" description="Histidine kinase" evidence="9">
    <location>
        <begin position="451"/>
        <end position="667"/>
    </location>
</feature>
<keyword evidence="8" id="KW-0812">Transmembrane</keyword>
<evidence type="ECO:0000256" key="6">
    <source>
        <dbReference type="ARBA" id="ARBA00023012"/>
    </source>
</evidence>
<proteinExistence type="predicted"/>
<dbReference type="SUPFAM" id="SSF55874">
    <property type="entry name" value="ATPase domain of HSP90 chaperone/DNA topoisomerase II/histidine kinase"/>
    <property type="match status" value="1"/>
</dbReference>
<dbReference type="PANTHER" id="PTHR43711:SF1">
    <property type="entry name" value="HISTIDINE KINASE 1"/>
    <property type="match status" value="1"/>
</dbReference>
<dbReference type="InterPro" id="IPR036097">
    <property type="entry name" value="HisK_dim/P_sf"/>
</dbReference>
<dbReference type="Pfam" id="PF05227">
    <property type="entry name" value="CHASE3"/>
    <property type="match status" value="1"/>
</dbReference>
<name>A0A7H0FU50_9GAMM</name>
<dbReference type="InterPro" id="IPR000014">
    <property type="entry name" value="PAS"/>
</dbReference>
<dbReference type="Pfam" id="PF00512">
    <property type="entry name" value="HisKA"/>
    <property type="match status" value="1"/>
</dbReference>
<evidence type="ECO:0000256" key="3">
    <source>
        <dbReference type="ARBA" id="ARBA00022553"/>
    </source>
</evidence>
<reference evidence="11 12" key="1">
    <citation type="submission" date="2020-08" db="EMBL/GenBank/DDBJ databases">
        <title>Lysobacter sp. II4 sp. nov., isolated from soil.</title>
        <authorList>
            <person name="Woo C.Y."/>
            <person name="Kim J."/>
        </authorList>
    </citation>
    <scope>NUCLEOTIDE SEQUENCE [LARGE SCALE GENOMIC DNA]</scope>
    <source>
        <strain evidence="11 12">II4</strain>
    </source>
</reference>
<dbReference type="InterPro" id="IPR003594">
    <property type="entry name" value="HATPase_dom"/>
</dbReference>
<dbReference type="InterPro" id="IPR050736">
    <property type="entry name" value="Sensor_HK_Regulatory"/>
</dbReference>
<dbReference type="FunFam" id="1.10.287.130:FF:000001">
    <property type="entry name" value="Two-component sensor histidine kinase"/>
    <property type="match status" value="1"/>
</dbReference>
<gene>
    <name evidence="11" type="ORF">H8B22_08480</name>
</gene>
<dbReference type="PRINTS" id="PR00344">
    <property type="entry name" value="BCTRLSENSOR"/>
</dbReference>
<keyword evidence="7 8" id="KW-0472">Membrane</keyword>
<dbReference type="PROSITE" id="PS50112">
    <property type="entry name" value="PAS"/>
    <property type="match status" value="1"/>
</dbReference>
<keyword evidence="6" id="KW-0902">Two-component regulatory system</keyword>
<keyword evidence="12" id="KW-1185">Reference proteome</keyword>
<dbReference type="InterPro" id="IPR007891">
    <property type="entry name" value="CHASE3"/>
</dbReference>
<dbReference type="EMBL" id="CP060820">
    <property type="protein sequence ID" value="QNP39566.1"/>
    <property type="molecule type" value="Genomic_DNA"/>
</dbReference>
<protein>
    <recommendedName>
        <fullName evidence="2">histidine kinase</fullName>
        <ecNumber evidence="2">2.7.13.3</ecNumber>
    </recommendedName>
</protein>
<dbReference type="CDD" id="cd19410">
    <property type="entry name" value="HK9-like_sensor"/>
    <property type="match status" value="1"/>
</dbReference>
<evidence type="ECO:0000313" key="11">
    <source>
        <dbReference type="EMBL" id="QNP39566.1"/>
    </source>
</evidence>
<evidence type="ECO:0000313" key="12">
    <source>
        <dbReference type="Proteomes" id="UP000516018"/>
    </source>
</evidence>
<keyword evidence="3" id="KW-0597">Phosphoprotein</keyword>
<keyword evidence="5" id="KW-0418">Kinase</keyword>
<dbReference type="EC" id="2.7.13.3" evidence="2"/>
<feature type="transmembrane region" description="Helical" evidence="8">
    <location>
        <begin position="184"/>
        <end position="203"/>
    </location>
</feature>
<dbReference type="NCBIfam" id="TIGR00229">
    <property type="entry name" value="sensory_box"/>
    <property type="match status" value="1"/>
</dbReference>
<evidence type="ECO:0000256" key="1">
    <source>
        <dbReference type="ARBA" id="ARBA00000085"/>
    </source>
</evidence>
<dbReference type="InterPro" id="IPR013656">
    <property type="entry name" value="PAS_4"/>
</dbReference>
<dbReference type="Proteomes" id="UP000516018">
    <property type="component" value="Chromosome"/>
</dbReference>
<keyword evidence="8" id="KW-1133">Transmembrane helix</keyword>
<dbReference type="PROSITE" id="PS50109">
    <property type="entry name" value="HIS_KIN"/>
    <property type="match status" value="1"/>
</dbReference>
<dbReference type="InterPro" id="IPR005467">
    <property type="entry name" value="His_kinase_dom"/>
</dbReference>
<dbReference type="GO" id="GO:0000155">
    <property type="term" value="F:phosphorelay sensor kinase activity"/>
    <property type="evidence" value="ECO:0007669"/>
    <property type="project" value="InterPro"/>
</dbReference>
<evidence type="ECO:0000259" key="9">
    <source>
        <dbReference type="PROSITE" id="PS50109"/>
    </source>
</evidence>
<dbReference type="GO" id="GO:0005886">
    <property type="term" value="C:plasma membrane"/>
    <property type="evidence" value="ECO:0007669"/>
    <property type="project" value="UniProtKB-ARBA"/>
</dbReference>
<evidence type="ECO:0000256" key="7">
    <source>
        <dbReference type="ARBA" id="ARBA00023136"/>
    </source>
</evidence>
<dbReference type="InterPro" id="IPR003661">
    <property type="entry name" value="HisK_dim/P_dom"/>
</dbReference>
<dbReference type="CDD" id="cd00075">
    <property type="entry name" value="HATPase"/>
    <property type="match status" value="1"/>
</dbReference>
<dbReference type="SMART" id="SM00387">
    <property type="entry name" value="HATPase_c"/>
    <property type="match status" value="1"/>
</dbReference>
<dbReference type="SUPFAM" id="SSF55785">
    <property type="entry name" value="PYP-like sensor domain (PAS domain)"/>
    <property type="match status" value="1"/>
</dbReference>
<dbReference type="RefSeq" id="WP_187711012.1">
    <property type="nucleotide sequence ID" value="NZ_CP060820.1"/>
</dbReference>
<evidence type="ECO:0000256" key="5">
    <source>
        <dbReference type="ARBA" id="ARBA00022777"/>
    </source>
</evidence>
<dbReference type="Pfam" id="PF08448">
    <property type="entry name" value="PAS_4"/>
    <property type="match status" value="1"/>
</dbReference>
<dbReference type="SMART" id="SM00388">
    <property type="entry name" value="HisKA"/>
    <property type="match status" value="1"/>
</dbReference>
<organism evidence="11 12">
    <name type="scientific">Agrilutibacter terrestris</name>
    <dbReference type="NCBI Taxonomy" id="2865112"/>
    <lineage>
        <taxon>Bacteria</taxon>
        <taxon>Pseudomonadati</taxon>
        <taxon>Pseudomonadota</taxon>
        <taxon>Gammaproteobacteria</taxon>
        <taxon>Lysobacterales</taxon>
        <taxon>Lysobacteraceae</taxon>
        <taxon>Agrilutibacter</taxon>
    </lineage>
</organism>
<dbReference type="InterPro" id="IPR004358">
    <property type="entry name" value="Sig_transdc_His_kin-like_C"/>
</dbReference>
<dbReference type="SUPFAM" id="SSF47384">
    <property type="entry name" value="Homodimeric domain of signal transducing histidine kinase"/>
    <property type="match status" value="1"/>
</dbReference>
<dbReference type="CDD" id="cd00130">
    <property type="entry name" value="PAS"/>
    <property type="match status" value="1"/>
</dbReference>
<dbReference type="Gene3D" id="1.10.287.130">
    <property type="match status" value="1"/>
</dbReference>
<dbReference type="Pfam" id="PF02518">
    <property type="entry name" value="HATPase_c"/>
    <property type="match status" value="1"/>
</dbReference>
<evidence type="ECO:0000256" key="8">
    <source>
        <dbReference type="SAM" id="Phobius"/>
    </source>
</evidence>
<dbReference type="CDD" id="cd00082">
    <property type="entry name" value="HisKA"/>
    <property type="match status" value="1"/>
</dbReference>
<dbReference type="KEGG" id="lsx:H8B22_08480"/>
<dbReference type="AlphaFoldDB" id="A0A7H0FU50"/>
<sequence length="675" mass="73651">MRPSATRFYNFAFVLGLALLAALAWQGKRTQDQLLAANRSVAHTAELISVIQRLLSTLQDVEGGARGYAITGDRRFLEPYTRGRQRLAADRSRLGAMLATRVPAQWLQQLDRDIQVRLGSSATAIAVRERAGLVPAADYIARGIGKQAMDRIRSRLGDIENRQRDLLEHGQARLAQSMARARRLFWAGVVVAGLLLAGALQAMNRNLRTIRQLAHSAQAGESRLGALFRALPDTLFELQPDGHVASLARPAQGGLLGLPSQLVAAMRERRGRHADAQTFFWSEEGGRDYEIRMSEAEAGSRLVIARDVTDATRSRRMLRDQQAFLRNIVDTDENLIFVRDHEGRFVLCNRAFAALAGLAVDRIEGHTLNEIATDAQLAPLLQGYGELIEGSLAELRLAEVGVFDAAGRERWLQLVKRPLLLSDGSRSVLSVAVDLSMRREVDQMKSEFVSTISHELRTPLTSIQGALDLLAQGDGLATAERNLLAIARRNSDRLLQLIGEILDLDKLGSGRLQIDARPLALRPLVALAIAHTQPYAHSYGVELVLAAGDDGIVRVDPHRFEQVMANLLSNAAKHSPQGGTVTASVQRVGDMLEVAVADRGGGIPEEFRGRVFERFAQADASNVRRRGGTGLGLAITRALVEQMHGTIGFATESGAGTRFHVRFPLIDTQGPSSAA</sequence>
<evidence type="ECO:0000256" key="2">
    <source>
        <dbReference type="ARBA" id="ARBA00012438"/>
    </source>
</evidence>